<keyword evidence="4 10" id="KW-0812">Transmembrane</keyword>
<name>F2JU35_MARM1</name>
<comment type="similarity">
    <text evidence="8">Belongs to the methyl-accepting chemotaxis (MCP) protein family.</text>
</comment>
<evidence type="ECO:0000256" key="7">
    <source>
        <dbReference type="ARBA" id="ARBA00023224"/>
    </source>
</evidence>
<keyword evidence="7 9" id="KW-0807">Transducer</keyword>
<evidence type="ECO:0000256" key="2">
    <source>
        <dbReference type="ARBA" id="ARBA00022475"/>
    </source>
</evidence>
<evidence type="ECO:0000313" key="13">
    <source>
        <dbReference type="EMBL" id="ADZ91547.1"/>
    </source>
</evidence>
<dbReference type="PANTHER" id="PTHR32089">
    <property type="entry name" value="METHYL-ACCEPTING CHEMOTAXIS PROTEIN MCPB"/>
    <property type="match status" value="1"/>
</dbReference>
<dbReference type="Gene3D" id="3.30.450.20">
    <property type="entry name" value="PAS domain"/>
    <property type="match status" value="2"/>
</dbReference>
<dbReference type="InterPro" id="IPR003660">
    <property type="entry name" value="HAMP_dom"/>
</dbReference>
<dbReference type="InterPro" id="IPR004089">
    <property type="entry name" value="MCPsignal_dom"/>
</dbReference>
<dbReference type="PROSITE" id="PS50111">
    <property type="entry name" value="CHEMOTAXIS_TRANSDUC_2"/>
    <property type="match status" value="1"/>
</dbReference>
<dbReference type="SMART" id="SM00304">
    <property type="entry name" value="HAMP"/>
    <property type="match status" value="1"/>
</dbReference>
<keyword evidence="5 10" id="KW-1133">Transmembrane helix</keyword>
<dbReference type="Pfam" id="PF00015">
    <property type="entry name" value="MCPsignal"/>
    <property type="match status" value="1"/>
</dbReference>
<dbReference type="EMBL" id="CP002583">
    <property type="protein sequence ID" value="ADZ91547.1"/>
    <property type="molecule type" value="Genomic_DNA"/>
</dbReference>
<evidence type="ECO:0000256" key="1">
    <source>
        <dbReference type="ARBA" id="ARBA00004651"/>
    </source>
</evidence>
<keyword evidence="6 10" id="KW-0472">Membrane</keyword>
<dbReference type="CDD" id="cd11386">
    <property type="entry name" value="MCP_signal"/>
    <property type="match status" value="1"/>
</dbReference>
<dbReference type="GO" id="GO:0006935">
    <property type="term" value="P:chemotaxis"/>
    <property type="evidence" value="ECO:0007669"/>
    <property type="project" value="UniProtKB-KW"/>
</dbReference>
<evidence type="ECO:0000256" key="9">
    <source>
        <dbReference type="PROSITE-ProRule" id="PRU00284"/>
    </source>
</evidence>
<dbReference type="AlphaFoldDB" id="F2JU35"/>
<evidence type="ECO:0000256" key="8">
    <source>
        <dbReference type="ARBA" id="ARBA00029447"/>
    </source>
</evidence>
<keyword evidence="3" id="KW-0145">Chemotaxis</keyword>
<organism evidence="13 14">
    <name type="scientific">Marinomonas mediterranea (strain ATCC 700492 / JCM 21426 / NBRC 103028 / MMB-1)</name>
    <dbReference type="NCBI Taxonomy" id="717774"/>
    <lineage>
        <taxon>Bacteria</taxon>
        <taxon>Pseudomonadati</taxon>
        <taxon>Pseudomonadota</taxon>
        <taxon>Gammaproteobacteria</taxon>
        <taxon>Oceanospirillales</taxon>
        <taxon>Oceanospirillaceae</taxon>
        <taxon>Marinomonas</taxon>
    </lineage>
</organism>
<gene>
    <name evidence="13" type="ordered locus">Marme_2306</name>
</gene>
<dbReference type="HOGENOM" id="CLU_000445_107_19_6"/>
<dbReference type="InterPro" id="IPR033479">
    <property type="entry name" value="dCache_1"/>
</dbReference>
<dbReference type="RefSeq" id="WP_013661452.1">
    <property type="nucleotide sequence ID" value="NC_015276.1"/>
</dbReference>
<evidence type="ECO:0000313" key="14">
    <source>
        <dbReference type="Proteomes" id="UP000001062"/>
    </source>
</evidence>
<dbReference type="STRING" id="717774.Marme_2306"/>
<evidence type="ECO:0000256" key="6">
    <source>
        <dbReference type="ARBA" id="ARBA00023136"/>
    </source>
</evidence>
<keyword evidence="14" id="KW-1185">Reference proteome</keyword>
<dbReference type="PANTHER" id="PTHR32089:SF117">
    <property type="entry name" value="METHYL ACCEPTING SENSORY TRANSDUCER WITH CACHE_1 SMALL MOLECULE BINDING DOMAIN"/>
    <property type="match status" value="1"/>
</dbReference>
<dbReference type="SMART" id="SM00283">
    <property type="entry name" value="MA"/>
    <property type="match status" value="1"/>
</dbReference>
<dbReference type="eggNOG" id="COG0840">
    <property type="taxonomic scope" value="Bacteria"/>
</dbReference>
<dbReference type="Gene3D" id="1.10.287.950">
    <property type="entry name" value="Methyl-accepting chemotaxis protein"/>
    <property type="match status" value="1"/>
</dbReference>
<evidence type="ECO:0000259" key="12">
    <source>
        <dbReference type="PROSITE" id="PS50885"/>
    </source>
</evidence>
<dbReference type="OrthoDB" id="2489132at2"/>
<dbReference type="Pfam" id="PF02743">
    <property type="entry name" value="dCache_1"/>
    <property type="match status" value="1"/>
</dbReference>
<proteinExistence type="inferred from homology"/>
<dbReference type="Pfam" id="PF00672">
    <property type="entry name" value="HAMP"/>
    <property type="match status" value="1"/>
</dbReference>
<feature type="domain" description="HAMP" evidence="12">
    <location>
        <begin position="305"/>
        <end position="359"/>
    </location>
</feature>
<dbReference type="SUPFAM" id="SSF58104">
    <property type="entry name" value="Methyl-accepting chemotaxis protein (MCP) signaling domain"/>
    <property type="match status" value="1"/>
</dbReference>
<dbReference type="GO" id="GO:0005886">
    <property type="term" value="C:plasma membrane"/>
    <property type="evidence" value="ECO:0007669"/>
    <property type="project" value="UniProtKB-SubCell"/>
</dbReference>
<accession>F2JU35</accession>
<feature type="transmembrane region" description="Helical" evidence="10">
    <location>
        <begin position="12"/>
        <end position="29"/>
    </location>
</feature>
<evidence type="ECO:0000256" key="5">
    <source>
        <dbReference type="ARBA" id="ARBA00022989"/>
    </source>
</evidence>
<feature type="transmembrane region" description="Helical" evidence="10">
    <location>
        <begin position="281"/>
        <end position="304"/>
    </location>
</feature>
<evidence type="ECO:0000256" key="3">
    <source>
        <dbReference type="ARBA" id="ARBA00022500"/>
    </source>
</evidence>
<dbReference type="CDD" id="cd12912">
    <property type="entry name" value="PDC2_MCP_like"/>
    <property type="match status" value="1"/>
</dbReference>
<dbReference type="InterPro" id="IPR029151">
    <property type="entry name" value="Sensor-like_sf"/>
</dbReference>
<dbReference type="CDD" id="cd06225">
    <property type="entry name" value="HAMP"/>
    <property type="match status" value="1"/>
</dbReference>
<dbReference type="Proteomes" id="UP000001062">
    <property type="component" value="Chromosome"/>
</dbReference>
<protein>
    <submittedName>
        <fullName evidence="13">Methyl-accepting chemotaxis sensory transducer with Cache sensor</fullName>
    </submittedName>
</protein>
<dbReference type="PROSITE" id="PS50885">
    <property type="entry name" value="HAMP"/>
    <property type="match status" value="1"/>
</dbReference>
<dbReference type="PATRIC" id="fig|717774.3.peg.2376"/>
<reference evidence="13 14" key="1">
    <citation type="journal article" date="2012" name="Stand. Genomic Sci.">
        <title>Complete genome sequence of the melanogenic marine bacterium Marinomonas mediterranea type strain (MMB-1(T)).</title>
        <authorList>
            <person name="Lucas-Elio P."/>
            <person name="Goodwin L."/>
            <person name="Woyke T."/>
            <person name="Pitluck S."/>
            <person name="Nolan M."/>
            <person name="Kyrpides N.C."/>
            <person name="Detter J.C."/>
            <person name="Copeland A."/>
            <person name="Teshima H."/>
            <person name="Bruce D."/>
            <person name="Detter C."/>
            <person name="Tapia R."/>
            <person name="Han S."/>
            <person name="Land M.L."/>
            <person name="Ivanova N."/>
            <person name="Mikhailova N."/>
            <person name="Johnston A.W."/>
            <person name="Sanchez-Amat A."/>
        </authorList>
    </citation>
    <scope>NUCLEOTIDE SEQUENCE [LARGE SCALE GENOMIC DNA]</scope>
    <source>
        <strain evidence="14">ATCC 700492 / JCM 21426 / NBRC 103028 / MMB-1</strain>
    </source>
</reference>
<dbReference type="SUPFAM" id="SSF103190">
    <property type="entry name" value="Sensory domain-like"/>
    <property type="match status" value="1"/>
</dbReference>
<evidence type="ECO:0000256" key="4">
    <source>
        <dbReference type="ARBA" id="ARBA00022692"/>
    </source>
</evidence>
<keyword evidence="2" id="KW-1003">Cell membrane</keyword>
<dbReference type="KEGG" id="mme:Marme_2306"/>
<dbReference type="GO" id="GO:0007165">
    <property type="term" value="P:signal transduction"/>
    <property type="evidence" value="ECO:0007669"/>
    <property type="project" value="UniProtKB-KW"/>
</dbReference>
<comment type="subcellular location">
    <subcellularLocation>
        <location evidence="1">Cell membrane</location>
        <topology evidence="1">Multi-pass membrane protein</topology>
    </subcellularLocation>
</comment>
<dbReference type="FunFam" id="1.10.287.950:FF:000001">
    <property type="entry name" value="Methyl-accepting chemotaxis sensory transducer"/>
    <property type="match status" value="1"/>
</dbReference>
<evidence type="ECO:0000256" key="10">
    <source>
        <dbReference type="SAM" id="Phobius"/>
    </source>
</evidence>
<sequence length="636" mass="69728">MAMSLQTKITTFSIALAIIIAISIGSYSYNEYRNSIQTATFSEAESQAEAIEAYLSSWMTDRKSTAATLKARFEKQLSSVGENEKEILPVLQQAQSSLNFGMTFFGLENGHMYRHDPSLNSASYDPRVRGWYKTAKSTGQDYVTAPYISSSTKKLSMTFVEPVQVGGQFKGAIGTLVFLDSILDTLLDLKVAGNGHLIILSRSGKIIAHKDKALILKESTEVTPELTKAKMASLNTPVSEFIDFEEKGNDKYLYLKPLKNSDWVVGLVLDKATLNTPISSYGFHIVVICLVILVAAFLILMRLVNWLLRDLRRVTTTMENIATGNGDLTQRLETTSKDEIAALVNSFNKFVSTLHQTITNVKNIGQNLEAQVQHSHETSSQSAALSDKQQEKIVLVATAVTEMSQATQEIATSVQTTAQEANDSLEASRVGQAQVEKGQNTISSLATDIKGVAEVINELNDNADDINGILTTISNIAEQTNLLALNAAIEAARAGEQGRGFAVVADEVRELSQRTYSSIEEIQKMIETLQRTTKSAVESIERGYQQANNSVADINETKNSLDTILLSVNNINERAIQIASATEEQTSVTKDINDNTEEVSNSSLELVEFAKRSAEQSEEVKHLAEALAKNINHFKT</sequence>
<evidence type="ECO:0000259" key="11">
    <source>
        <dbReference type="PROSITE" id="PS50111"/>
    </source>
</evidence>
<dbReference type="Gene3D" id="6.10.340.10">
    <property type="match status" value="1"/>
</dbReference>
<dbReference type="CDD" id="cd12913">
    <property type="entry name" value="PDC1_MCP_like"/>
    <property type="match status" value="1"/>
</dbReference>
<feature type="domain" description="Methyl-accepting transducer" evidence="11">
    <location>
        <begin position="364"/>
        <end position="600"/>
    </location>
</feature>